<comment type="caution">
    <text evidence="1">The sequence shown here is derived from an EMBL/GenBank/DDBJ whole genome shotgun (WGS) entry which is preliminary data.</text>
</comment>
<sequence>MIDNNALNLTDEELQSLNQFVDNMSSAMGAADIESWGVEIKYVFTNIGVSITASCGSNCTHIIRDI</sequence>
<gene>
    <name evidence="1" type="ORF">GMPD_37890</name>
</gene>
<protein>
    <submittedName>
        <fullName evidence="1">Uncharacterized protein</fullName>
    </submittedName>
</protein>
<accession>A0A6V8N0I4</accession>
<evidence type="ECO:0000313" key="1">
    <source>
        <dbReference type="EMBL" id="GFO65870.1"/>
    </source>
</evidence>
<organism evidence="1 2">
    <name type="scientific">Geomonas paludis</name>
    <dbReference type="NCBI Taxonomy" id="2740185"/>
    <lineage>
        <taxon>Bacteria</taxon>
        <taxon>Pseudomonadati</taxon>
        <taxon>Thermodesulfobacteriota</taxon>
        <taxon>Desulfuromonadia</taxon>
        <taxon>Geobacterales</taxon>
        <taxon>Geobacteraceae</taxon>
        <taxon>Geomonas</taxon>
    </lineage>
</organism>
<dbReference type="EMBL" id="BLXY01000013">
    <property type="protein sequence ID" value="GFO65870.1"/>
    <property type="molecule type" value="Genomic_DNA"/>
</dbReference>
<proteinExistence type="predicted"/>
<evidence type="ECO:0000313" key="2">
    <source>
        <dbReference type="Proteomes" id="UP000568888"/>
    </source>
</evidence>
<name>A0A6V8N0I4_9BACT</name>
<dbReference type="Proteomes" id="UP000568888">
    <property type="component" value="Unassembled WGS sequence"/>
</dbReference>
<reference evidence="2" key="1">
    <citation type="submission" date="2020-06" db="EMBL/GenBank/DDBJ databases">
        <title>Draft genomic sequecing of Geomonas sp. Red736.</title>
        <authorList>
            <person name="Itoh H."/>
            <person name="Xu Z.X."/>
            <person name="Ushijima N."/>
            <person name="Masuda Y."/>
            <person name="Shiratori Y."/>
            <person name="Senoo K."/>
        </authorList>
    </citation>
    <scope>NUCLEOTIDE SEQUENCE [LARGE SCALE GENOMIC DNA]</scope>
    <source>
        <strain evidence="2">Red736</strain>
    </source>
</reference>
<dbReference type="AlphaFoldDB" id="A0A6V8N0I4"/>